<dbReference type="Pfam" id="PF03466">
    <property type="entry name" value="LysR_substrate"/>
    <property type="match status" value="1"/>
</dbReference>
<dbReference type="InterPro" id="IPR005119">
    <property type="entry name" value="LysR_subst-bd"/>
</dbReference>
<dbReference type="GO" id="GO:0003700">
    <property type="term" value="F:DNA-binding transcription factor activity"/>
    <property type="evidence" value="ECO:0007669"/>
    <property type="project" value="InterPro"/>
</dbReference>
<evidence type="ECO:0000259" key="5">
    <source>
        <dbReference type="PROSITE" id="PS50931"/>
    </source>
</evidence>
<evidence type="ECO:0000256" key="4">
    <source>
        <dbReference type="ARBA" id="ARBA00023163"/>
    </source>
</evidence>
<sequence length="312" mass="34514">MSSILPLLALRAFTEVGRRGSVKAAAAAMGVSPGAVSQQIRILEDRIGFALFLRTSKGIKLTAKAGRVYETLLLSFDNIDKSIKSLKAMQFEHKVSINTTSSFAASWLIPRLKNFNEKYPNIEVNIEASNELVDLKRSSTDIAVRHGLGNYPGLISTRLIAPVLIPVGTPELLGSGPPIKHVEDCLNYPLLQDSDRSDWHLWLKAHGINEETKARQGSSFEDDFLLACAALTGQGLALVPEFCVEEELLSGRLKVALEKKWPSRFAYYAVTLPETLFRPEIVNIIDWLVEQSNLSDDCVEECSLAWNQSESL</sequence>
<dbReference type="PROSITE" id="PS50931">
    <property type="entry name" value="HTH_LYSR"/>
    <property type="match status" value="1"/>
</dbReference>
<reference evidence="7 8" key="2">
    <citation type="journal article" date="2018" name="Int. J. Syst. Evol. Microbiol.">
        <title>Whole-genome-based revisit of Photorhabdus phylogeny: proposal for the elevation of most Photorhabdus subspecies to the species level and description of one novel species Photorhabdus bodei sp. nov., and one novel subspecies Photorhabdus laumondii subsp. clarkei subsp. nov.</title>
        <authorList>
            <person name="Machado R.A.R."/>
            <person name="Wuthrich D."/>
            <person name="Kuhnert P."/>
            <person name="Arce C.C.M."/>
            <person name="Thonen L."/>
            <person name="Ruiz C."/>
            <person name="Zhang X."/>
            <person name="Robert C.A.M."/>
            <person name="Karimi J."/>
            <person name="Kamali S."/>
            <person name="Ma J."/>
            <person name="Bruggmann R."/>
            <person name="Erb M."/>
        </authorList>
    </citation>
    <scope>NUCLEOTIDE SEQUENCE [LARGE SCALE GENOMIC DNA]</scope>
    <source>
        <strain evidence="7 8">LJ24-63</strain>
    </source>
</reference>
<evidence type="ECO:0000256" key="3">
    <source>
        <dbReference type="ARBA" id="ARBA00023125"/>
    </source>
</evidence>
<keyword evidence="3" id="KW-0238">DNA-binding</keyword>
<reference evidence="7" key="1">
    <citation type="submission" date="2017-08" db="EMBL/GenBank/DDBJ databases">
        <authorList>
            <person name="de Groot N.N."/>
        </authorList>
    </citation>
    <scope>NUCLEOTIDE SEQUENCE</scope>
    <source>
        <strain evidence="7">LJ24-63</strain>
    </source>
</reference>
<dbReference type="PANTHER" id="PTHR30537:SF26">
    <property type="entry name" value="GLYCINE CLEAVAGE SYSTEM TRANSCRIPTIONAL ACTIVATOR"/>
    <property type="match status" value="1"/>
</dbReference>
<dbReference type="GO" id="GO:0043565">
    <property type="term" value="F:sequence-specific DNA binding"/>
    <property type="evidence" value="ECO:0007669"/>
    <property type="project" value="TreeGrafter"/>
</dbReference>
<dbReference type="Pfam" id="PF00126">
    <property type="entry name" value="HTH_1"/>
    <property type="match status" value="1"/>
</dbReference>
<dbReference type="InterPro" id="IPR036390">
    <property type="entry name" value="WH_DNA-bd_sf"/>
</dbReference>
<dbReference type="PANTHER" id="PTHR30537">
    <property type="entry name" value="HTH-TYPE TRANSCRIPTIONAL REGULATOR"/>
    <property type="match status" value="1"/>
</dbReference>
<feature type="domain" description="HTH lysR-type" evidence="5">
    <location>
        <begin position="5"/>
        <end position="62"/>
    </location>
</feature>
<evidence type="ECO:0000256" key="2">
    <source>
        <dbReference type="ARBA" id="ARBA00023015"/>
    </source>
</evidence>
<protein>
    <submittedName>
        <fullName evidence="6 7">Transcriptional regulator</fullName>
    </submittedName>
</protein>
<dbReference type="Proteomes" id="UP000250919">
    <property type="component" value="Unassembled WGS sequence"/>
</dbReference>
<dbReference type="Gene3D" id="3.40.190.10">
    <property type="entry name" value="Periplasmic binding protein-like II"/>
    <property type="match status" value="2"/>
</dbReference>
<evidence type="ECO:0000313" key="7">
    <source>
        <dbReference type="EMBL" id="RAX08265.1"/>
    </source>
</evidence>
<reference evidence="6 9" key="3">
    <citation type="submission" date="2019-12" db="EMBL/GenBank/DDBJ databases">
        <title>Engineering Photorhabdus to improve their lethality against agricultural pests.</title>
        <authorList>
            <person name="Machado R.A.R."/>
        </authorList>
    </citation>
    <scope>NUCLEOTIDE SEQUENCE [LARGE SCALE GENOMIC DNA]</scope>
    <source>
        <strain evidence="6 9">M-CN4</strain>
    </source>
</reference>
<evidence type="ECO:0000313" key="6">
    <source>
        <dbReference type="EMBL" id="NDL05345.1"/>
    </source>
</evidence>
<dbReference type="InterPro" id="IPR036388">
    <property type="entry name" value="WH-like_DNA-bd_sf"/>
</dbReference>
<dbReference type="InterPro" id="IPR058163">
    <property type="entry name" value="LysR-type_TF_proteobact-type"/>
</dbReference>
<dbReference type="AlphaFoldDB" id="A0A329WW89"/>
<evidence type="ECO:0000313" key="8">
    <source>
        <dbReference type="Proteomes" id="UP000250919"/>
    </source>
</evidence>
<dbReference type="SUPFAM" id="SSF46785">
    <property type="entry name" value="Winged helix' DNA-binding domain"/>
    <property type="match status" value="1"/>
</dbReference>
<organism evidence="7 8">
    <name type="scientific">Photorhabdus bodei</name>
    <dbReference type="NCBI Taxonomy" id="2029681"/>
    <lineage>
        <taxon>Bacteria</taxon>
        <taxon>Pseudomonadati</taxon>
        <taxon>Pseudomonadota</taxon>
        <taxon>Gammaproteobacteria</taxon>
        <taxon>Enterobacterales</taxon>
        <taxon>Morganellaceae</taxon>
        <taxon>Photorhabdus</taxon>
    </lineage>
</organism>
<accession>A0A329WW89</accession>
<evidence type="ECO:0000313" key="9">
    <source>
        <dbReference type="Proteomes" id="UP000466619"/>
    </source>
</evidence>
<dbReference type="CDD" id="cd08432">
    <property type="entry name" value="PBP2_GcdR_TrpI_HvrB_AmpR_like"/>
    <property type="match status" value="1"/>
</dbReference>
<dbReference type="Proteomes" id="UP000466619">
    <property type="component" value="Unassembled WGS sequence"/>
</dbReference>
<dbReference type="EMBL" id="NSCM01000049">
    <property type="protein sequence ID" value="RAX08265.1"/>
    <property type="molecule type" value="Genomic_DNA"/>
</dbReference>
<dbReference type="GeneID" id="88807949"/>
<proteinExistence type="inferred from homology"/>
<dbReference type="Gene3D" id="1.10.10.10">
    <property type="entry name" value="Winged helix-like DNA-binding domain superfamily/Winged helix DNA-binding domain"/>
    <property type="match status" value="1"/>
</dbReference>
<dbReference type="GO" id="GO:0006351">
    <property type="term" value="P:DNA-templated transcription"/>
    <property type="evidence" value="ECO:0007669"/>
    <property type="project" value="TreeGrafter"/>
</dbReference>
<dbReference type="InterPro" id="IPR000847">
    <property type="entry name" value="LysR_HTH_N"/>
</dbReference>
<dbReference type="SUPFAM" id="SSF53850">
    <property type="entry name" value="Periplasmic binding protein-like II"/>
    <property type="match status" value="1"/>
</dbReference>
<dbReference type="RefSeq" id="WP_112896564.1">
    <property type="nucleotide sequence ID" value="NZ_CAWNYH010000049.1"/>
</dbReference>
<name>A0A329WW89_9GAMM</name>
<keyword evidence="9" id="KW-1185">Reference proteome</keyword>
<comment type="caution">
    <text evidence="7">The sequence shown here is derived from an EMBL/GenBank/DDBJ whole genome shotgun (WGS) entry which is preliminary data.</text>
</comment>
<keyword evidence="4" id="KW-0804">Transcription</keyword>
<gene>
    <name evidence="7" type="ORF">CKY02_19230</name>
    <name evidence="6" type="ORF">GPY48_19800</name>
</gene>
<dbReference type="EMBL" id="WSFC01000059">
    <property type="protein sequence ID" value="NDL05345.1"/>
    <property type="molecule type" value="Genomic_DNA"/>
</dbReference>
<keyword evidence="2" id="KW-0805">Transcription regulation</keyword>
<comment type="similarity">
    <text evidence="1">Belongs to the LysR transcriptional regulatory family.</text>
</comment>
<evidence type="ECO:0000256" key="1">
    <source>
        <dbReference type="ARBA" id="ARBA00009437"/>
    </source>
</evidence>